<dbReference type="SFLD" id="SFLDG01140">
    <property type="entry name" value="C2.B:_Phosphomannomutase_and_P"/>
    <property type="match status" value="1"/>
</dbReference>
<dbReference type="EMBL" id="AZCU01000019">
    <property type="protein sequence ID" value="KRK22884.1"/>
    <property type="molecule type" value="Genomic_DNA"/>
</dbReference>
<dbReference type="PANTHER" id="PTHR10000">
    <property type="entry name" value="PHOSPHOSERINE PHOSPHATASE"/>
    <property type="match status" value="1"/>
</dbReference>
<dbReference type="Gene3D" id="3.30.1240.10">
    <property type="match status" value="1"/>
</dbReference>
<name>A0A837R793_LACPE</name>
<dbReference type="InterPro" id="IPR036412">
    <property type="entry name" value="HAD-like_sf"/>
</dbReference>
<dbReference type="GO" id="GO:0005829">
    <property type="term" value="C:cytosol"/>
    <property type="evidence" value="ECO:0007669"/>
    <property type="project" value="TreeGrafter"/>
</dbReference>
<keyword evidence="1" id="KW-0378">Hydrolase</keyword>
<evidence type="ECO:0000313" key="1">
    <source>
        <dbReference type="EMBL" id="KRK22884.1"/>
    </source>
</evidence>
<dbReference type="Gene3D" id="3.40.50.1000">
    <property type="entry name" value="HAD superfamily/HAD-like"/>
    <property type="match status" value="1"/>
</dbReference>
<sequence>MFVKMERKLIALDLDGTTLNAESKLNSATIHTMQRLQAAGHVVSIITGRSYQGSQSIYDELHLTSPMINFNGSLGHLPHQEWPLEYQFTINKAIVLALVKYREHLGINEIIAENKTSTMTAGQDLIAGQFFPEIADSPRLTPTTLTRNPNSLVLLVQLDRRDAIIDWITDRFGDQVDVGVWGGPNAILEITSKGVHKAKGVAYLADHLQIARRNIIAFGDEHNDLEMLQYAGLGVAMANGTDKIKATADDITAYDNDQNGVARYLNNYFELAE</sequence>
<gene>
    <name evidence="1" type="ORF">FD24_GL001306</name>
</gene>
<proteinExistence type="predicted"/>
<dbReference type="InterPro" id="IPR006379">
    <property type="entry name" value="HAD-SF_hydro_IIB"/>
</dbReference>
<comment type="caution">
    <text evidence="1">The sequence shown here is derived from an EMBL/GenBank/DDBJ whole genome shotgun (WGS) entry which is preliminary data.</text>
</comment>
<dbReference type="InterPro" id="IPR000150">
    <property type="entry name" value="Cof"/>
</dbReference>
<evidence type="ECO:0000313" key="2">
    <source>
        <dbReference type="Proteomes" id="UP000051020"/>
    </source>
</evidence>
<dbReference type="InterPro" id="IPR023214">
    <property type="entry name" value="HAD_sf"/>
</dbReference>
<accession>A0A837R793</accession>
<dbReference type="SFLD" id="SFLDS00003">
    <property type="entry name" value="Haloacid_Dehalogenase"/>
    <property type="match status" value="1"/>
</dbReference>
<dbReference type="GO" id="GO:0016791">
    <property type="term" value="F:phosphatase activity"/>
    <property type="evidence" value="ECO:0007669"/>
    <property type="project" value="UniProtKB-ARBA"/>
</dbReference>
<dbReference type="CDD" id="cd07516">
    <property type="entry name" value="HAD_Pase"/>
    <property type="match status" value="1"/>
</dbReference>
<dbReference type="Proteomes" id="UP000051020">
    <property type="component" value="Unassembled WGS sequence"/>
</dbReference>
<reference evidence="1 2" key="1">
    <citation type="journal article" date="2015" name="Genome Announc.">
        <title>Expanding the biotechnology potential of lactobacilli through comparative genomics of 213 strains and associated genera.</title>
        <authorList>
            <person name="Sun Z."/>
            <person name="Harris H.M."/>
            <person name="McCann A."/>
            <person name="Guo C."/>
            <person name="Argimon S."/>
            <person name="Zhang W."/>
            <person name="Yang X."/>
            <person name="Jeffery I.B."/>
            <person name="Cooney J.C."/>
            <person name="Kagawa T.F."/>
            <person name="Liu W."/>
            <person name="Song Y."/>
            <person name="Salvetti E."/>
            <person name="Wrobel A."/>
            <person name="Rasinkangas P."/>
            <person name="Parkhill J."/>
            <person name="Rea M.C."/>
            <person name="O'Sullivan O."/>
            <person name="Ritari J."/>
            <person name="Douillard F.P."/>
            <person name="Paul Ross R."/>
            <person name="Yang R."/>
            <person name="Briner A.E."/>
            <person name="Felis G.E."/>
            <person name="de Vos W.M."/>
            <person name="Barrangou R."/>
            <person name="Klaenhammer T.R."/>
            <person name="Caufield P.W."/>
            <person name="Cui Y."/>
            <person name="Zhang H."/>
            <person name="O'Toole P.W."/>
        </authorList>
    </citation>
    <scope>NUCLEOTIDE SEQUENCE [LARGE SCALE GENOMIC DNA]</scope>
    <source>
        <strain evidence="1 2">DSM 20314</strain>
    </source>
</reference>
<dbReference type="Pfam" id="PF08282">
    <property type="entry name" value="Hydrolase_3"/>
    <property type="match status" value="1"/>
</dbReference>
<dbReference type="GO" id="GO:0000287">
    <property type="term" value="F:magnesium ion binding"/>
    <property type="evidence" value="ECO:0007669"/>
    <property type="project" value="TreeGrafter"/>
</dbReference>
<dbReference type="NCBIfam" id="TIGR01484">
    <property type="entry name" value="HAD-SF-IIB"/>
    <property type="match status" value="2"/>
</dbReference>
<dbReference type="AlphaFoldDB" id="A0A837R793"/>
<dbReference type="NCBIfam" id="TIGR00099">
    <property type="entry name" value="Cof-subfamily"/>
    <property type="match status" value="1"/>
</dbReference>
<protein>
    <submittedName>
        <fullName evidence="1">Hydrolase, had superfamily, cof family</fullName>
    </submittedName>
</protein>
<organism evidence="1 2">
    <name type="scientific">Lactiplantibacillus pentosus DSM 20314</name>
    <dbReference type="NCBI Taxonomy" id="1423791"/>
    <lineage>
        <taxon>Bacteria</taxon>
        <taxon>Bacillati</taxon>
        <taxon>Bacillota</taxon>
        <taxon>Bacilli</taxon>
        <taxon>Lactobacillales</taxon>
        <taxon>Lactobacillaceae</taxon>
        <taxon>Lactiplantibacillus</taxon>
    </lineage>
</organism>
<dbReference type="PANTHER" id="PTHR10000:SF23">
    <property type="entry name" value="5-AMINO-6-(5-PHOSPHO-D-RIBITYLAMINO)URACIL PHOSPHATASE YITU"/>
    <property type="match status" value="1"/>
</dbReference>
<dbReference type="SUPFAM" id="SSF56784">
    <property type="entry name" value="HAD-like"/>
    <property type="match status" value="1"/>
</dbReference>